<gene>
    <name evidence="2" type="ORF">UFOVP1216_10</name>
    <name evidence="3" type="ORF">UFOVP1272_10</name>
    <name evidence="1" type="ORF">UFOVP881_3</name>
</gene>
<evidence type="ECO:0000313" key="1">
    <source>
        <dbReference type="EMBL" id="CAB4168286.1"/>
    </source>
</evidence>
<sequence>MTEDIELTPLQARELEVQTYEANIEIYKAILATLDGDWDADLAHLKSIEGQEAARQCPMDRLERLAVLQQFDQVTNLLKTEIVERAKASAILAVIKG</sequence>
<accession>A0A6J5RFY8</accession>
<evidence type="ECO:0000313" key="2">
    <source>
        <dbReference type="EMBL" id="CAB4191138.1"/>
    </source>
</evidence>
<protein>
    <submittedName>
        <fullName evidence="3">Uncharacterized protein</fullName>
    </submittedName>
</protein>
<dbReference type="EMBL" id="LR797175">
    <property type="protein sequence ID" value="CAB4191138.1"/>
    <property type="molecule type" value="Genomic_DNA"/>
</dbReference>
<evidence type="ECO:0000313" key="3">
    <source>
        <dbReference type="EMBL" id="CAB4194892.1"/>
    </source>
</evidence>
<reference evidence="3" key="1">
    <citation type="submission" date="2020-05" db="EMBL/GenBank/DDBJ databases">
        <authorList>
            <person name="Chiriac C."/>
            <person name="Salcher M."/>
            <person name="Ghai R."/>
            <person name="Kavagutti S V."/>
        </authorList>
    </citation>
    <scope>NUCLEOTIDE SEQUENCE</scope>
</reference>
<dbReference type="EMBL" id="LR796821">
    <property type="protein sequence ID" value="CAB4168286.1"/>
    <property type="molecule type" value="Genomic_DNA"/>
</dbReference>
<dbReference type="EMBL" id="LR797230">
    <property type="protein sequence ID" value="CAB4194892.1"/>
    <property type="molecule type" value="Genomic_DNA"/>
</dbReference>
<name>A0A6J5RFY8_9CAUD</name>
<proteinExistence type="predicted"/>
<organism evidence="3">
    <name type="scientific">uncultured Caudovirales phage</name>
    <dbReference type="NCBI Taxonomy" id="2100421"/>
    <lineage>
        <taxon>Viruses</taxon>
        <taxon>Duplodnaviria</taxon>
        <taxon>Heunggongvirae</taxon>
        <taxon>Uroviricota</taxon>
        <taxon>Caudoviricetes</taxon>
        <taxon>Peduoviridae</taxon>
        <taxon>Maltschvirus</taxon>
        <taxon>Maltschvirus maltsch</taxon>
    </lineage>
</organism>